<name>A0A1T5ALJ9_9SPHN</name>
<keyword evidence="3 6" id="KW-0479">Metal-binding</keyword>
<reference evidence="9" key="1">
    <citation type="submission" date="2017-02" db="EMBL/GenBank/DDBJ databases">
        <authorList>
            <person name="Varghese N."/>
            <person name="Submissions S."/>
        </authorList>
    </citation>
    <scope>NUCLEOTIDE SEQUENCE [LARGE SCALE GENOMIC DNA]</scope>
    <source>
        <strain evidence="9">R11H</strain>
    </source>
</reference>
<dbReference type="InterPro" id="IPR036909">
    <property type="entry name" value="Cyt_c-like_dom_sf"/>
</dbReference>
<protein>
    <submittedName>
        <fullName evidence="8">Cytochrome c</fullName>
    </submittedName>
</protein>
<dbReference type="PROSITE" id="PS51007">
    <property type="entry name" value="CYTC"/>
    <property type="match status" value="1"/>
</dbReference>
<evidence type="ECO:0000256" key="2">
    <source>
        <dbReference type="ARBA" id="ARBA00022617"/>
    </source>
</evidence>
<keyword evidence="4" id="KW-0249">Electron transport</keyword>
<feature type="domain" description="Cytochrome c" evidence="7">
    <location>
        <begin position="41"/>
        <end position="141"/>
    </location>
</feature>
<evidence type="ECO:0000256" key="4">
    <source>
        <dbReference type="ARBA" id="ARBA00022982"/>
    </source>
</evidence>
<dbReference type="InterPro" id="IPR002327">
    <property type="entry name" value="Cyt_c_1A/1B"/>
</dbReference>
<accession>A0A1T5ALJ9</accession>
<dbReference type="Proteomes" id="UP000190044">
    <property type="component" value="Unassembled WGS sequence"/>
</dbReference>
<sequence>MHWAPVVLAAGVLTLAGCGKPQDAPRADTANADVPAVTIEPTAAMGEQLFKRCVACHTIDKGGTNGIGPNLHGVVGRPVAAYPGFSYSGAMKAKGGIWDEAALDAYLADPMKNVPGTRMAFAGVIDPTDRKALFLYLEAQSN</sequence>
<dbReference type="RefSeq" id="WP_079637445.1">
    <property type="nucleotide sequence ID" value="NZ_FUYP01000004.1"/>
</dbReference>
<evidence type="ECO:0000256" key="1">
    <source>
        <dbReference type="ARBA" id="ARBA00022448"/>
    </source>
</evidence>
<dbReference type="Gene3D" id="1.10.760.10">
    <property type="entry name" value="Cytochrome c-like domain"/>
    <property type="match status" value="1"/>
</dbReference>
<evidence type="ECO:0000313" key="9">
    <source>
        <dbReference type="Proteomes" id="UP000190044"/>
    </source>
</evidence>
<keyword evidence="5 6" id="KW-0408">Iron</keyword>
<dbReference type="GO" id="GO:0020037">
    <property type="term" value="F:heme binding"/>
    <property type="evidence" value="ECO:0007669"/>
    <property type="project" value="InterPro"/>
</dbReference>
<dbReference type="OrthoDB" id="9805828at2"/>
<dbReference type="Pfam" id="PF00034">
    <property type="entry name" value="Cytochrom_C"/>
    <property type="match status" value="1"/>
</dbReference>
<evidence type="ECO:0000259" key="7">
    <source>
        <dbReference type="PROSITE" id="PS51007"/>
    </source>
</evidence>
<proteinExistence type="predicted"/>
<dbReference type="AlphaFoldDB" id="A0A1T5ALJ9"/>
<dbReference type="GO" id="GO:0009055">
    <property type="term" value="F:electron transfer activity"/>
    <property type="evidence" value="ECO:0007669"/>
    <property type="project" value="InterPro"/>
</dbReference>
<evidence type="ECO:0000256" key="6">
    <source>
        <dbReference type="PROSITE-ProRule" id="PRU00433"/>
    </source>
</evidence>
<keyword evidence="9" id="KW-1185">Reference proteome</keyword>
<evidence type="ECO:0000313" key="8">
    <source>
        <dbReference type="EMBL" id="SKB35921.1"/>
    </source>
</evidence>
<dbReference type="GO" id="GO:0046872">
    <property type="term" value="F:metal ion binding"/>
    <property type="evidence" value="ECO:0007669"/>
    <property type="project" value="UniProtKB-KW"/>
</dbReference>
<evidence type="ECO:0000256" key="5">
    <source>
        <dbReference type="ARBA" id="ARBA00023004"/>
    </source>
</evidence>
<evidence type="ECO:0000256" key="3">
    <source>
        <dbReference type="ARBA" id="ARBA00022723"/>
    </source>
</evidence>
<keyword evidence="1" id="KW-0813">Transport</keyword>
<dbReference type="SUPFAM" id="SSF46626">
    <property type="entry name" value="Cytochrome c"/>
    <property type="match status" value="1"/>
</dbReference>
<keyword evidence="2 6" id="KW-0349">Heme</keyword>
<dbReference type="InterPro" id="IPR009056">
    <property type="entry name" value="Cyt_c-like_dom"/>
</dbReference>
<dbReference type="EMBL" id="FUYP01000004">
    <property type="protein sequence ID" value="SKB35921.1"/>
    <property type="molecule type" value="Genomic_DNA"/>
</dbReference>
<dbReference type="PANTHER" id="PTHR11961">
    <property type="entry name" value="CYTOCHROME C"/>
    <property type="match status" value="1"/>
</dbReference>
<gene>
    <name evidence="8" type="ORF">SAMN06295937_100421</name>
</gene>
<dbReference type="PRINTS" id="PR00604">
    <property type="entry name" value="CYTCHRMECIAB"/>
</dbReference>
<organism evidence="8 9">
    <name type="scientific">Sphingopyxis flava</name>
    <dbReference type="NCBI Taxonomy" id="1507287"/>
    <lineage>
        <taxon>Bacteria</taxon>
        <taxon>Pseudomonadati</taxon>
        <taxon>Pseudomonadota</taxon>
        <taxon>Alphaproteobacteria</taxon>
        <taxon>Sphingomonadales</taxon>
        <taxon>Sphingomonadaceae</taxon>
        <taxon>Sphingopyxis</taxon>
    </lineage>
</organism>